<evidence type="ECO:0000313" key="9">
    <source>
        <dbReference type="Proteomes" id="UP001189429"/>
    </source>
</evidence>
<name>A0ABN9S256_9DINO</name>
<evidence type="ECO:0000256" key="3">
    <source>
        <dbReference type="ARBA" id="ARBA00022840"/>
    </source>
</evidence>
<dbReference type="InterPro" id="IPR017441">
    <property type="entry name" value="Protein_kinase_ATP_BS"/>
</dbReference>
<organism evidence="8 9">
    <name type="scientific">Prorocentrum cordatum</name>
    <dbReference type="NCBI Taxonomy" id="2364126"/>
    <lineage>
        <taxon>Eukaryota</taxon>
        <taxon>Sar</taxon>
        <taxon>Alveolata</taxon>
        <taxon>Dinophyceae</taxon>
        <taxon>Prorocentrales</taxon>
        <taxon>Prorocentraceae</taxon>
        <taxon>Prorocentrum</taxon>
    </lineage>
</organism>
<dbReference type="InterPro" id="IPR008271">
    <property type="entry name" value="Ser/Thr_kinase_AS"/>
</dbReference>
<evidence type="ECO:0000256" key="2">
    <source>
        <dbReference type="ARBA" id="ARBA00022741"/>
    </source>
</evidence>
<dbReference type="SUPFAM" id="SSF56112">
    <property type="entry name" value="Protein kinase-like (PK-like)"/>
    <property type="match status" value="1"/>
</dbReference>
<dbReference type="PRINTS" id="PR00109">
    <property type="entry name" value="TYRKINASE"/>
</dbReference>
<comment type="caution">
    <text evidence="8">The sequence shown here is derived from an EMBL/GenBank/DDBJ whole genome shotgun (WGS) entry which is preliminary data.</text>
</comment>
<dbReference type="EMBL" id="CAUYUJ010009091">
    <property type="protein sequence ID" value="CAK0825813.1"/>
    <property type="molecule type" value="Genomic_DNA"/>
</dbReference>
<feature type="compositionally biased region" description="Polar residues" evidence="6">
    <location>
        <begin position="8"/>
        <end position="18"/>
    </location>
</feature>
<dbReference type="Pfam" id="PF07714">
    <property type="entry name" value="PK_Tyr_Ser-Thr"/>
    <property type="match status" value="1"/>
</dbReference>
<proteinExistence type="inferred from homology"/>
<keyword evidence="2 4" id="KW-0547">Nucleotide-binding</keyword>
<dbReference type="InterPro" id="IPR000719">
    <property type="entry name" value="Prot_kinase_dom"/>
</dbReference>
<keyword evidence="9" id="KW-1185">Reference proteome</keyword>
<dbReference type="PROSITE" id="PS00107">
    <property type="entry name" value="PROTEIN_KINASE_ATP"/>
    <property type="match status" value="1"/>
</dbReference>
<keyword evidence="1 5" id="KW-0723">Serine/threonine-protein kinase</keyword>
<dbReference type="InterPro" id="IPR050167">
    <property type="entry name" value="Ser_Thr_protein_kinase"/>
</dbReference>
<accession>A0ABN9S256</accession>
<dbReference type="CDD" id="cd13999">
    <property type="entry name" value="STKc_MAP3K-like"/>
    <property type="match status" value="1"/>
</dbReference>
<reference evidence="8" key="1">
    <citation type="submission" date="2023-10" db="EMBL/GenBank/DDBJ databases">
        <authorList>
            <person name="Chen Y."/>
            <person name="Shah S."/>
            <person name="Dougan E. K."/>
            <person name="Thang M."/>
            <person name="Chan C."/>
        </authorList>
    </citation>
    <scope>NUCLEOTIDE SEQUENCE [LARGE SCALE GENOMIC DNA]</scope>
</reference>
<evidence type="ECO:0000256" key="4">
    <source>
        <dbReference type="PROSITE-ProRule" id="PRU10141"/>
    </source>
</evidence>
<dbReference type="PROSITE" id="PS00108">
    <property type="entry name" value="PROTEIN_KINASE_ST"/>
    <property type="match status" value="1"/>
</dbReference>
<dbReference type="SMART" id="SM00220">
    <property type="entry name" value="S_TKc"/>
    <property type="match status" value="1"/>
</dbReference>
<dbReference type="PROSITE" id="PS50011">
    <property type="entry name" value="PROTEIN_KINASE_DOM"/>
    <property type="match status" value="1"/>
</dbReference>
<dbReference type="InterPro" id="IPR011009">
    <property type="entry name" value="Kinase-like_dom_sf"/>
</dbReference>
<feature type="compositionally biased region" description="Low complexity" evidence="6">
    <location>
        <begin position="19"/>
        <end position="30"/>
    </location>
</feature>
<feature type="region of interest" description="Disordered" evidence="6">
    <location>
        <begin position="1"/>
        <end position="76"/>
    </location>
</feature>
<gene>
    <name evidence="8" type="ORF">PCOR1329_LOCUS25842</name>
</gene>
<dbReference type="InterPro" id="IPR001245">
    <property type="entry name" value="Ser-Thr/Tyr_kinase_cat_dom"/>
</dbReference>
<keyword evidence="3 4" id="KW-0067">ATP-binding</keyword>
<keyword evidence="1 5" id="KW-0418">Kinase</keyword>
<dbReference type="Proteomes" id="UP001189429">
    <property type="component" value="Unassembled WGS sequence"/>
</dbReference>
<protein>
    <recommendedName>
        <fullName evidence="7">Protein kinase domain-containing protein</fullName>
    </recommendedName>
</protein>
<dbReference type="Gene3D" id="1.10.510.10">
    <property type="entry name" value="Transferase(Phosphotransferase) domain 1"/>
    <property type="match status" value="1"/>
</dbReference>
<feature type="compositionally biased region" description="Basic and acidic residues" evidence="6">
    <location>
        <begin position="48"/>
        <end position="65"/>
    </location>
</feature>
<keyword evidence="1 5" id="KW-0808">Transferase</keyword>
<comment type="similarity">
    <text evidence="5">Belongs to the protein kinase superfamily.</text>
</comment>
<evidence type="ECO:0000259" key="7">
    <source>
        <dbReference type="PROSITE" id="PS50011"/>
    </source>
</evidence>
<evidence type="ECO:0000256" key="5">
    <source>
        <dbReference type="RuleBase" id="RU000304"/>
    </source>
</evidence>
<evidence type="ECO:0000256" key="6">
    <source>
        <dbReference type="SAM" id="MobiDB-lite"/>
    </source>
</evidence>
<dbReference type="PANTHER" id="PTHR23257">
    <property type="entry name" value="SERINE-THREONINE PROTEIN KINASE"/>
    <property type="match status" value="1"/>
</dbReference>
<evidence type="ECO:0000256" key="1">
    <source>
        <dbReference type="ARBA" id="ARBA00022527"/>
    </source>
</evidence>
<feature type="domain" description="Protein kinase" evidence="7">
    <location>
        <begin position="113"/>
        <end position="404"/>
    </location>
</feature>
<sequence length="429" mass="47739">MAAVTFAPSMTESLSIWRSSSTVDSFTSTDDGPDRQASDGSKTGGGSNDRDDYDDRKKRWEERKLEKKRLKNERKQMGFVGRGESAKMSKQKLLKSSKDGDAEELLIQKGLPINSLQLVGSGRFAKVYKGTWRARDNDNADLTVAVKVINVEHSRPRVADDGALVAPKLIEREAKISHVQQHPNLLRVIESSIGALPYAIVVEYCPGGSLYDISKGGPRLTLGRFSWDQRLKAALDTANGMAFLHEQNIVHRDLKTQNVLLVHPIVSVTDVVHAKVCDFGLARYLPQEDHQTQLTRQVGSWYFMAPEIFDIDGDHYDEKVDVYSFAMLLYEMIAGSFCFNKDFMSMSEFVVFAVEGGRPSEDAIDATTPGVLRVLMKDGWQAIPSSRPSFAEVADRLVLHHPELGRKDVPPTSHRLGWLGAVLCCARGK</sequence>
<feature type="binding site" evidence="4">
    <location>
        <position position="147"/>
    </location>
    <ligand>
        <name>ATP</name>
        <dbReference type="ChEBI" id="CHEBI:30616"/>
    </ligand>
</feature>
<evidence type="ECO:0000313" key="8">
    <source>
        <dbReference type="EMBL" id="CAK0825813.1"/>
    </source>
</evidence>